<accession>A0A2A4SK83</accession>
<reference evidence="2" key="1">
    <citation type="submission" date="2017-08" db="EMBL/GenBank/DDBJ databases">
        <title>A dynamic microbial community with high functional redundancy inhabits the cold, oxic subseafloor aquifer.</title>
        <authorList>
            <person name="Tully B.J."/>
            <person name="Wheat C.G."/>
            <person name="Glazer B.T."/>
            <person name="Huber J.A."/>
        </authorList>
    </citation>
    <scope>NUCLEOTIDE SEQUENCE [LARGE SCALE GENOMIC DNA]</scope>
</reference>
<evidence type="ECO:0000313" key="1">
    <source>
        <dbReference type="EMBL" id="PCI21813.1"/>
    </source>
</evidence>
<protein>
    <recommendedName>
        <fullName evidence="3">Addiction module protein</fullName>
    </recommendedName>
</protein>
<organism evidence="1 2">
    <name type="scientific">SAR324 cluster bacterium</name>
    <dbReference type="NCBI Taxonomy" id="2024889"/>
    <lineage>
        <taxon>Bacteria</taxon>
        <taxon>Deltaproteobacteria</taxon>
        <taxon>SAR324 cluster</taxon>
    </lineage>
</organism>
<proteinExistence type="predicted"/>
<dbReference type="EMBL" id="NVSR01000173">
    <property type="protein sequence ID" value="PCI21813.1"/>
    <property type="molecule type" value="Genomic_DNA"/>
</dbReference>
<evidence type="ECO:0000313" key="2">
    <source>
        <dbReference type="Proteomes" id="UP000218113"/>
    </source>
</evidence>
<sequence>MQLNINISDHKAALFIEMLKSLDFVISVETVGEEASSLSDGEKNILDKRWEKYEKNGVEGMSLDELLVKIKAKHGI</sequence>
<comment type="caution">
    <text evidence="1">The sequence shown here is derived from an EMBL/GenBank/DDBJ whole genome shotgun (WGS) entry which is preliminary data.</text>
</comment>
<dbReference type="Proteomes" id="UP000218113">
    <property type="component" value="Unassembled WGS sequence"/>
</dbReference>
<dbReference type="AlphaFoldDB" id="A0A2A4SK83"/>
<name>A0A2A4SK83_9DELT</name>
<gene>
    <name evidence="1" type="ORF">COB67_13780</name>
</gene>
<evidence type="ECO:0008006" key="3">
    <source>
        <dbReference type="Google" id="ProtNLM"/>
    </source>
</evidence>